<dbReference type="PANTHER" id="PTHR22898">
    <property type="entry name" value="UNCHARACTERIZED GLYCOSOL TRANSFERASE-RELATED"/>
    <property type="match status" value="1"/>
</dbReference>
<dbReference type="PANTHER" id="PTHR22898:SF3">
    <property type="entry name" value="ALPHA-1,2-FUCOSYLTRANSFERASE-RELATED"/>
    <property type="match status" value="1"/>
</dbReference>
<organism evidence="1 2">
    <name type="scientific">Panagrolaimus superbus</name>
    <dbReference type="NCBI Taxonomy" id="310955"/>
    <lineage>
        <taxon>Eukaryota</taxon>
        <taxon>Metazoa</taxon>
        <taxon>Ecdysozoa</taxon>
        <taxon>Nematoda</taxon>
        <taxon>Chromadorea</taxon>
        <taxon>Rhabditida</taxon>
        <taxon>Tylenchina</taxon>
        <taxon>Panagrolaimomorpha</taxon>
        <taxon>Panagrolaimoidea</taxon>
        <taxon>Panagrolaimidae</taxon>
        <taxon>Panagrolaimus</taxon>
    </lineage>
</organism>
<accession>A0A914Y6V9</accession>
<dbReference type="WBParaSite" id="PSU_v2.g15000.t1">
    <property type="protein sequence ID" value="PSU_v2.g15000.t1"/>
    <property type="gene ID" value="PSU_v2.g15000"/>
</dbReference>
<keyword evidence="1" id="KW-1185">Reference proteome</keyword>
<dbReference type="Proteomes" id="UP000887577">
    <property type="component" value="Unplaced"/>
</dbReference>
<reference evidence="2" key="1">
    <citation type="submission" date="2022-11" db="UniProtKB">
        <authorList>
            <consortium name="WormBaseParasite"/>
        </authorList>
    </citation>
    <scope>IDENTIFICATION</scope>
</reference>
<protein>
    <submittedName>
        <fullName evidence="2">Uncharacterized protein</fullName>
    </submittedName>
</protein>
<dbReference type="AlphaFoldDB" id="A0A914Y6V9"/>
<evidence type="ECO:0000313" key="2">
    <source>
        <dbReference type="WBParaSite" id="PSU_v2.g15000.t1"/>
    </source>
</evidence>
<name>A0A914Y6V9_9BILA</name>
<proteinExistence type="predicted"/>
<dbReference type="InterPro" id="IPR052501">
    <property type="entry name" value="Alpha-1-2_FucT"/>
</dbReference>
<sequence>MQSYKFFHPYRDEIRQVFDCGLTIKMALNSYVSELFQGDSSFKLCAHVRRGDFLTDIMLESKEDFTVPAINYAYKYLTDQGQENISMVFIGNDLPFVQNLPIQNVVSFIFYRI</sequence>
<evidence type="ECO:0000313" key="1">
    <source>
        <dbReference type="Proteomes" id="UP000887577"/>
    </source>
</evidence>